<feature type="transmembrane region" description="Helical" evidence="7">
    <location>
        <begin position="380"/>
        <end position="397"/>
    </location>
</feature>
<evidence type="ECO:0000256" key="6">
    <source>
        <dbReference type="ARBA" id="ARBA00023136"/>
    </source>
</evidence>
<dbReference type="KEGG" id="nsa:Nitsa_1758"/>
<keyword evidence="4 7" id="KW-0812">Transmembrane</keyword>
<keyword evidence="9" id="KW-1185">Reference proteome</keyword>
<feature type="transmembrane region" description="Helical" evidence="7">
    <location>
        <begin position="326"/>
        <end position="345"/>
    </location>
</feature>
<evidence type="ECO:0000256" key="3">
    <source>
        <dbReference type="ARBA" id="ARBA00022475"/>
    </source>
</evidence>
<dbReference type="eggNOG" id="COG5557">
    <property type="taxonomic scope" value="Bacteria"/>
</dbReference>
<evidence type="ECO:0000256" key="1">
    <source>
        <dbReference type="ARBA" id="ARBA00004651"/>
    </source>
</evidence>
<dbReference type="RefSeq" id="WP_013554689.1">
    <property type="nucleotide sequence ID" value="NC_014935.1"/>
</dbReference>
<dbReference type="OrthoDB" id="9772767at2"/>
<keyword evidence="6 7" id="KW-0472">Membrane</keyword>
<reference evidence="9" key="2">
    <citation type="submission" date="2011-01" db="EMBL/GenBank/DDBJ databases">
        <title>The complete genome of Nitratifractor salsuginis DSM 16511.</title>
        <authorList>
            <consortium name="US DOE Joint Genome Institute (JGI-PGF)"/>
            <person name="Lucas S."/>
            <person name="Copeland A."/>
            <person name="Lapidus A."/>
            <person name="Bruce D."/>
            <person name="Goodwin L."/>
            <person name="Pitluck S."/>
            <person name="Kyrpides N."/>
            <person name="Mavromatis K."/>
            <person name="Ivanova N."/>
            <person name="Mikhailova N."/>
            <person name="Zeytun A."/>
            <person name="Detter J.C."/>
            <person name="Tapia R."/>
            <person name="Han C."/>
            <person name="Land M."/>
            <person name="Hauser L."/>
            <person name="Markowitz V."/>
            <person name="Cheng J.-F."/>
            <person name="Hugenholtz P."/>
            <person name="Woyke T."/>
            <person name="Wu D."/>
            <person name="Tindall B."/>
            <person name="Schuetze A."/>
            <person name="Brambilla E."/>
            <person name="Klenk H.-P."/>
            <person name="Eisen J.A."/>
        </authorList>
    </citation>
    <scope>NUCLEOTIDE SEQUENCE [LARGE SCALE GENOMIC DNA]</scope>
    <source>
        <strain evidence="9">DSM 16511 / JCM 12458 / E9I37-1</strain>
    </source>
</reference>
<feature type="transmembrane region" description="Helical" evidence="7">
    <location>
        <begin position="224"/>
        <end position="245"/>
    </location>
</feature>
<feature type="transmembrane region" description="Helical" evidence="7">
    <location>
        <begin position="297"/>
        <end position="319"/>
    </location>
</feature>
<dbReference type="Pfam" id="PF03916">
    <property type="entry name" value="NrfD"/>
    <property type="match status" value="1"/>
</dbReference>
<dbReference type="InterPro" id="IPR052049">
    <property type="entry name" value="Electron_transfer_protein"/>
</dbReference>
<dbReference type="EMBL" id="CP002452">
    <property type="protein sequence ID" value="ADV47004.1"/>
    <property type="molecule type" value="Genomic_DNA"/>
</dbReference>
<dbReference type="HOGENOM" id="CLU_045348_3_1_7"/>
<comment type="similarity">
    <text evidence="2">Belongs to the NrfD family.</text>
</comment>
<evidence type="ECO:0000313" key="9">
    <source>
        <dbReference type="Proteomes" id="UP000008633"/>
    </source>
</evidence>
<feature type="transmembrane region" description="Helical" evidence="7">
    <location>
        <begin position="257"/>
        <end position="277"/>
    </location>
</feature>
<keyword evidence="5 7" id="KW-1133">Transmembrane helix</keyword>
<feature type="transmembrane region" description="Helical" evidence="7">
    <location>
        <begin position="117"/>
        <end position="136"/>
    </location>
</feature>
<gene>
    <name evidence="8" type="ordered locus">Nitsa_1758</name>
</gene>
<proteinExistence type="inferred from homology"/>
<dbReference type="PANTHER" id="PTHR34856">
    <property type="entry name" value="PROTEIN NRFD"/>
    <property type="match status" value="1"/>
</dbReference>
<evidence type="ECO:0000313" key="8">
    <source>
        <dbReference type="EMBL" id="ADV47004.1"/>
    </source>
</evidence>
<evidence type="ECO:0000256" key="4">
    <source>
        <dbReference type="ARBA" id="ARBA00022692"/>
    </source>
</evidence>
<comment type="subcellular location">
    <subcellularLocation>
        <location evidence="1">Cell membrane</location>
        <topology evidence="1">Multi-pass membrane protein</topology>
    </subcellularLocation>
</comment>
<sequence>MAEAVTTNEGFVAKVKAFLATIPYNKITIRDLLNYPKEPGSTFIVLMTLLFLAFYVIGIGIYLVEGHEAYGVTRQHPWGLLIAVYIFFVVSSTGLCIVGSLGDVFGFKDYEVISKRAIFGSIVTILSGFAVIAFEIGHPIRMMIWNVLTPGLRSAIWWMGTLYGLYLTFMIIEFVFLLKHDMKKAKIFGLIGLLVGLAAHSNLGGVFGFLNARLISQGVFYPTYFILTAFITGIYLAFIMMGFRYRLNFPENIRKMLVNLAKIQGLLIAILMFFETWKMLTAIYGGVPGRSDVAEHILTTWTFWCEVIFGMLIPFIIILKSYGKNVTGMFWGSLIGMVGIFFMRYDLVHDTQLKPLQMMKTREYMLPPEWVHYTPSATEIMISLGGLGLCILLYYIGTKLFNLDAEPEH</sequence>
<accession>E6X1L3</accession>
<feature type="transmembrane region" description="Helical" evidence="7">
    <location>
        <begin position="84"/>
        <end position="105"/>
    </location>
</feature>
<organism evidence="8 9">
    <name type="scientific">Nitratifractor salsuginis (strain DSM 16511 / JCM 12458 / E9I37-1)</name>
    <dbReference type="NCBI Taxonomy" id="749222"/>
    <lineage>
        <taxon>Bacteria</taxon>
        <taxon>Pseudomonadati</taxon>
        <taxon>Campylobacterota</taxon>
        <taxon>Epsilonproteobacteria</taxon>
        <taxon>Campylobacterales</taxon>
        <taxon>Sulfurovaceae</taxon>
        <taxon>Nitratifractor</taxon>
    </lineage>
</organism>
<evidence type="ECO:0000256" key="2">
    <source>
        <dbReference type="ARBA" id="ARBA00008929"/>
    </source>
</evidence>
<protein>
    <submittedName>
        <fullName evidence="8">Polysulphide reductase NrfD</fullName>
    </submittedName>
</protein>
<feature type="transmembrane region" description="Helical" evidence="7">
    <location>
        <begin position="43"/>
        <end position="64"/>
    </location>
</feature>
<dbReference type="AlphaFoldDB" id="E6X1L3"/>
<feature type="transmembrane region" description="Helical" evidence="7">
    <location>
        <begin position="190"/>
        <end position="212"/>
    </location>
</feature>
<name>E6X1L3_NITSE</name>
<dbReference type="InterPro" id="IPR005614">
    <property type="entry name" value="NrfD-like"/>
</dbReference>
<dbReference type="STRING" id="749222.Nitsa_1758"/>
<evidence type="ECO:0000256" key="5">
    <source>
        <dbReference type="ARBA" id="ARBA00022989"/>
    </source>
</evidence>
<feature type="transmembrane region" description="Helical" evidence="7">
    <location>
        <begin position="156"/>
        <end position="178"/>
    </location>
</feature>
<evidence type="ECO:0000256" key="7">
    <source>
        <dbReference type="SAM" id="Phobius"/>
    </source>
</evidence>
<keyword evidence="3" id="KW-1003">Cell membrane</keyword>
<dbReference type="PANTHER" id="PTHR34856:SF2">
    <property type="entry name" value="PROTEIN NRFD"/>
    <property type="match status" value="1"/>
</dbReference>
<dbReference type="Proteomes" id="UP000008633">
    <property type="component" value="Chromosome"/>
</dbReference>
<reference evidence="8 9" key="1">
    <citation type="journal article" date="2011" name="Stand. Genomic Sci.">
        <title>Complete genome sequence of Nitratifractor salsuginis type strain (E9I37-1).</title>
        <authorList>
            <person name="Anderson I."/>
            <person name="Sikorski J."/>
            <person name="Zeytun A."/>
            <person name="Nolan M."/>
            <person name="Lapidus A."/>
            <person name="Lucas S."/>
            <person name="Hammon N."/>
            <person name="Deshpande S."/>
            <person name="Cheng J.F."/>
            <person name="Tapia R."/>
            <person name="Han C."/>
            <person name="Goodwin L."/>
            <person name="Pitluck S."/>
            <person name="Liolios K."/>
            <person name="Pagani I."/>
            <person name="Ivanova N."/>
            <person name="Huntemann M."/>
            <person name="Mavromatis K."/>
            <person name="Ovchinikova G."/>
            <person name="Pati A."/>
            <person name="Chen A."/>
            <person name="Palaniappan K."/>
            <person name="Land M."/>
            <person name="Hauser L."/>
            <person name="Brambilla E.M."/>
            <person name="Ngatchou-Djao O.D."/>
            <person name="Rohde M."/>
            <person name="Tindall B.J."/>
            <person name="Goker M."/>
            <person name="Detter J.C."/>
            <person name="Woyke T."/>
            <person name="Bristow J."/>
            <person name="Eisen J.A."/>
            <person name="Markowitz V."/>
            <person name="Hugenholtz P."/>
            <person name="Klenk H.P."/>
            <person name="Kyrpides N.C."/>
        </authorList>
    </citation>
    <scope>NUCLEOTIDE SEQUENCE [LARGE SCALE GENOMIC DNA]</scope>
    <source>
        <strain evidence="9">DSM 16511 / JCM 12458 / E9I37-1</strain>
    </source>
</reference>
<dbReference type="GO" id="GO:0005886">
    <property type="term" value="C:plasma membrane"/>
    <property type="evidence" value="ECO:0007669"/>
    <property type="project" value="UniProtKB-SubCell"/>
</dbReference>